<keyword evidence="4" id="KW-0547">Nucleotide-binding</keyword>
<evidence type="ECO:0000256" key="2">
    <source>
        <dbReference type="ARBA" id="ARBA00005983"/>
    </source>
</evidence>
<evidence type="ECO:0000256" key="5">
    <source>
        <dbReference type="ARBA" id="ARBA00022777"/>
    </source>
</evidence>
<dbReference type="PANTHER" id="PTHR12358">
    <property type="entry name" value="SPHINGOSINE KINASE"/>
    <property type="match status" value="1"/>
</dbReference>
<sequence>MPDTPRRVVVAINPNASFGATRHVGPQVVAALRGHGLEVVPLSAPDFDGLVRVVRAELATAPDALVVVGGDGMVNLGVNLVAGTRIPLGIVPAGTGNDFAGGLGLPEGDPDAACARIAAALDGGPRVVDAARVTGLSLAEPRWFAGVLSAGFDARVNERANGLRFPRGASRYVIALVAELVGLKARRYRLEIDGEPVEVDSCLLSVANNTTIGGGMRVAPDALLDDGLLDVFIVKPVSRLRFIRLFPKVFSGTHAGLPIVEFRRGRTVSVAADGIVGYADGERFGELPLTVELVPGALAVLA</sequence>
<comment type="caution">
    <text evidence="10">The sequence shown here is derived from an EMBL/GenBank/DDBJ whole genome shotgun (WGS) entry which is preliminary data.</text>
</comment>
<keyword evidence="6" id="KW-0067">ATP-binding</keyword>
<comment type="similarity">
    <text evidence="2">Belongs to the diacylglycerol/lipid kinase family.</text>
</comment>
<keyword evidence="3" id="KW-0808">Transferase</keyword>
<dbReference type="InterPro" id="IPR017438">
    <property type="entry name" value="ATP-NAD_kinase_N"/>
</dbReference>
<evidence type="ECO:0000256" key="8">
    <source>
        <dbReference type="ARBA" id="ARBA00023264"/>
    </source>
</evidence>
<evidence type="ECO:0000313" key="10">
    <source>
        <dbReference type="EMBL" id="GAA2244278.1"/>
    </source>
</evidence>
<evidence type="ECO:0000256" key="3">
    <source>
        <dbReference type="ARBA" id="ARBA00022679"/>
    </source>
</evidence>
<protein>
    <submittedName>
        <fullName evidence="10">Diacylglycerol kinase</fullName>
    </submittedName>
</protein>
<keyword evidence="8" id="KW-1208">Phospholipid metabolism</keyword>
<dbReference type="SMART" id="SM00046">
    <property type="entry name" value="DAGKc"/>
    <property type="match status" value="1"/>
</dbReference>
<evidence type="ECO:0000256" key="7">
    <source>
        <dbReference type="ARBA" id="ARBA00023209"/>
    </source>
</evidence>
<dbReference type="RefSeq" id="WP_259480311.1">
    <property type="nucleotide sequence ID" value="NZ_BAAAQY010000010.1"/>
</dbReference>
<dbReference type="Gene3D" id="3.40.50.10330">
    <property type="entry name" value="Probable inorganic polyphosphate/atp-NAD kinase, domain 1"/>
    <property type="match status" value="1"/>
</dbReference>
<keyword evidence="7" id="KW-0444">Lipid biosynthesis</keyword>
<dbReference type="InterPro" id="IPR001206">
    <property type="entry name" value="Diacylglycerol_kinase_cat_dom"/>
</dbReference>
<dbReference type="InterPro" id="IPR045540">
    <property type="entry name" value="YegS/DAGK_C"/>
</dbReference>
<dbReference type="InterPro" id="IPR016064">
    <property type="entry name" value="NAD/diacylglycerol_kinase_sf"/>
</dbReference>
<dbReference type="InterPro" id="IPR050187">
    <property type="entry name" value="Lipid_Phosphate_FormReg"/>
</dbReference>
<name>A0ABN3DY79_9MICO</name>
<evidence type="ECO:0000256" key="1">
    <source>
        <dbReference type="ARBA" id="ARBA00001946"/>
    </source>
</evidence>
<keyword evidence="7" id="KW-0594">Phospholipid biosynthesis</keyword>
<organism evidence="10 11">
    <name type="scientific">Herbiconiux moechotypicola</name>
    <dbReference type="NCBI Taxonomy" id="637393"/>
    <lineage>
        <taxon>Bacteria</taxon>
        <taxon>Bacillati</taxon>
        <taxon>Actinomycetota</taxon>
        <taxon>Actinomycetes</taxon>
        <taxon>Micrococcales</taxon>
        <taxon>Microbacteriaceae</taxon>
        <taxon>Herbiconiux</taxon>
    </lineage>
</organism>
<dbReference type="Pfam" id="PF19279">
    <property type="entry name" value="YegS_C"/>
    <property type="match status" value="1"/>
</dbReference>
<accession>A0ABN3DY79</accession>
<dbReference type="Gene3D" id="2.60.200.40">
    <property type="match status" value="1"/>
</dbReference>
<keyword evidence="5 10" id="KW-0418">Kinase</keyword>
<evidence type="ECO:0000256" key="4">
    <source>
        <dbReference type="ARBA" id="ARBA00022741"/>
    </source>
</evidence>
<evidence type="ECO:0000313" key="11">
    <source>
        <dbReference type="Proteomes" id="UP001500929"/>
    </source>
</evidence>
<evidence type="ECO:0000256" key="6">
    <source>
        <dbReference type="ARBA" id="ARBA00022840"/>
    </source>
</evidence>
<evidence type="ECO:0000259" key="9">
    <source>
        <dbReference type="PROSITE" id="PS50146"/>
    </source>
</evidence>
<gene>
    <name evidence="10" type="ORF">GCM10009851_31930</name>
</gene>
<dbReference type="EMBL" id="BAAAQY010000010">
    <property type="protein sequence ID" value="GAA2244278.1"/>
    <property type="molecule type" value="Genomic_DNA"/>
</dbReference>
<dbReference type="Proteomes" id="UP001500929">
    <property type="component" value="Unassembled WGS sequence"/>
</dbReference>
<feature type="domain" description="DAGKc" evidence="9">
    <location>
        <begin position="3"/>
        <end position="137"/>
    </location>
</feature>
<dbReference type="PANTHER" id="PTHR12358:SF106">
    <property type="entry name" value="LIPID KINASE YEGS"/>
    <property type="match status" value="1"/>
</dbReference>
<keyword evidence="11" id="KW-1185">Reference proteome</keyword>
<dbReference type="PROSITE" id="PS50146">
    <property type="entry name" value="DAGK"/>
    <property type="match status" value="1"/>
</dbReference>
<reference evidence="10 11" key="1">
    <citation type="journal article" date="2019" name="Int. J. Syst. Evol. Microbiol.">
        <title>The Global Catalogue of Microorganisms (GCM) 10K type strain sequencing project: providing services to taxonomists for standard genome sequencing and annotation.</title>
        <authorList>
            <consortium name="The Broad Institute Genomics Platform"/>
            <consortium name="The Broad Institute Genome Sequencing Center for Infectious Disease"/>
            <person name="Wu L."/>
            <person name="Ma J."/>
        </authorList>
    </citation>
    <scope>NUCLEOTIDE SEQUENCE [LARGE SCALE GENOMIC DNA]</scope>
    <source>
        <strain evidence="10 11">JCM 16117</strain>
    </source>
</reference>
<dbReference type="GO" id="GO:0016301">
    <property type="term" value="F:kinase activity"/>
    <property type="evidence" value="ECO:0007669"/>
    <property type="project" value="UniProtKB-KW"/>
</dbReference>
<comment type="cofactor">
    <cofactor evidence="1">
        <name>Mg(2+)</name>
        <dbReference type="ChEBI" id="CHEBI:18420"/>
    </cofactor>
</comment>
<dbReference type="SUPFAM" id="SSF111331">
    <property type="entry name" value="NAD kinase/diacylglycerol kinase-like"/>
    <property type="match status" value="1"/>
</dbReference>
<proteinExistence type="inferred from homology"/>
<dbReference type="Pfam" id="PF00781">
    <property type="entry name" value="DAGK_cat"/>
    <property type="match status" value="1"/>
</dbReference>
<keyword evidence="7" id="KW-0443">Lipid metabolism</keyword>